<proteinExistence type="predicted"/>
<dbReference type="HOGENOM" id="CLU_1669948_0_0_1"/>
<dbReference type="AlphaFoldDB" id="A0A0C9SNA7"/>
<name>A0A0C9SNA7_PAXIN</name>
<organism evidence="1 2">
    <name type="scientific">Paxillus involutus ATCC 200175</name>
    <dbReference type="NCBI Taxonomy" id="664439"/>
    <lineage>
        <taxon>Eukaryota</taxon>
        <taxon>Fungi</taxon>
        <taxon>Dikarya</taxon>
        <taxon>Basidiomycota</taxon>
        <taxon>Agaricomycotina</taxon>
        <taxon>Agaricomycetes</taxon>
        <taxon>Agaricomycetidae</taxon>
        <taxon>Boletales</taxon>
        <taxon>Paxilineae</taxon>
        <taxon>Paxillaceae</taxon>
        <taxon>Paxillus</taxon>
    </lineage>
</organism>
<evidence type="ECO:0008006" key="3">
    <source>
        <dbReference type="Google" id="ProtNLM"/>
    </source>
</evidence>
<keyword evidence="2" id="KW-1185">Reference proteome</keyword>
<reference evidence="1 2" key="1">
    <citation type="submission" date="2014-06" db="EMBL/GenBank/DDBJ databases">
        <authorList>
            <consortium name="DOE Joint Genome Institute"/>
            <person name="Kuo A."/>
            <person name="Kohler A."/>
            <person name="Nagy L.G."/>
            <person name="Floudas D."/>
            <person name="Copeland A."/>
            <person name="Barry K.W."/>
            <person name="Cichocki N."/>
            <person name="Veneault-Fourrey C."/>
            <person name="LaButti K."/>
            <person name="Lindquist E.A."/>
            <person name="Lipzen A."/>
            <person name="Lundell T."/>
            <person name="Morin E."/>
            <person name="Murat C."/>
            <person name="Sun H."/>
            <person name="Tunlid A."/>
            <person name="Henrissat B."/>
            <person name="Grigoriev I.V."/>
            <person name="Hibbett D.S."/>
            <person name="Martin F."/>
            <person name="Nordberg H.P."/>
            <person name="Cantor M.N."/>
            <person name="Hua S.X."/>
        </authorList>
    </citation>
    <scope>NUCLEOTIDE SEQUENCE [LARGE SCALE GENOMIC DNA]</scope>
    <source>
        <strain evidence="1 2">ATCC 200175</strain>
    </source>
</reference>
<dbReference type="OrthoDB" id="2707092at2759"/>
<gene>
    <name evidence="1" type="ORF">PAXINDRAFT_173415</name>
</gene>
<dbReference type="Proteomes" id="UP000053647">
    <property type="component" value="Unassembled WGS sequence"/>
</dbReference>
<sequence length="158" mass="18144">MKRPTDPLQVLPPELIGDIFYSWLLDHIRPHTKHSHSQLPVVLCLVSKSWRDFVYGSPLLWAHIILELSRGTVTSLHALQKQLERSQGAPLFVDVEVGEQPDRHALGVLFAERRRFGQLTLRVIDLAHGARSTHSHRQAQYHLFFCAFPVLCELALDW</sequence>
<evidence type="ECO:0000313" key="1">
    <source>
        <dbReference type="EMBL" id="KIJ07594.1"/>
    </source>
</evidence>
<evidence type="ECO:0000313" key="2">
    <source>
        <dbReference type="Proteomes" id="UP000053647"/>
    </source>
</evidence>
<dbReference type="EMBL" id="KN819840">
    <property type="protein sequence ID" value="KIJ07594.1"/>
    <property type="molecule type" value="Genomic_DNA"/>
</dbReference>
<protein>
    <recommendedName>
        <fullName evidence="3">F-box domain-containing protein</fullName>
    </recommendedName>
</protein>
<accession>A0A0C9SNA7</accession>
<reference evidence="2" key="2">
    <citation type="submission" date="2015-01" db="EMBL/GenBank/DDBJ databases">
        <title>Evolutionary Origins and Diversification of the Mycorrhizal Mutualists.</title>
        <authorList>
            <consortium name="DOE Joint Genome Institute"/>
            <consortium name="Mycorrhizal Genomics Consortium"/>
            <person name="Kohler A."/>
            <person name="Kuo A."/>
            <person name="Nagy L.G."/>
            <person name="Floudas D."/>
            <person name="Copeland A."/>
            <person name="Barry K.W."/>
            <person name="Cichocki N."/>
            <person name="Veneault-Fourrey C."/>
            <person name="LaButti K."/>
            <person name="Lindquist E.A."/>
            <person name="Lipzen A."/>
            <person name="Lundell T."/>
            <person name="Morin E."/>
            <person name="Murat C."/>
            <person name="Riley R."/>
            <person name="Ohm R."/>
            <person name="Sun H."/>
            <person name="Tunlid A."/>
            <person name="Henrissat B."/>
            <person name="Grigoriev I.V."/>
            <person name="Hibbett D.S."/>
            <person name="Martin F."/>
        </authorList>
    </citation>
    <scope>NUCLEOTIDE SEQUENCE [LARGE SCALE GENOMIC DNA]</scope>
    <source>
        <strain evidence="2">ATCC 200175</strain>
    </source>
</reference>